<reference evidence="11" key="1">
    <citation type="journal article" date="2014" name="Nat. Commun.">
        <title>The emerging biofuel crop Camelina sativa retains a highly undifferentiated hexaploid genome structure.</title>
        <authorList>
            <person name="Kagale S."/>
            <person name="Koh C."/>
            <person name="Nixon J."/>
            <person name="Bollina V."/>
            <person name="Clarke W.E."/>
            <person name="Tuteja R."/>
            <person name="Spillane C."/>
            <person name="Robinson S.J."/>
            <person name="Links M.G."/>
            <person name="Clarke C."/>
            <person name="Higgins E.E."/>
            <person name="Huebert T."/>
            <person name="Sharpe A.G."/>
            <person name="Parkin I.A."/>
        </authorList>
    </citation>
    <scope>NUCLEOTIDE SEQUENCE [LARGE SCALE GENOMIC DNA]</scope>
    <source>
        <strain evidence="11">cv. DH55</strain>
    </source>
</reference>
<proteinExistence type="predicted"/>
<reference evidence="12" key="2">
    <citation type="submission" date="2025-08" db="UniProtKB">
        <authorList>
            <consortium name="RefSeq"/>
        </authorList>
    </citation>
    <scope>IDENTIFICATION</scope>
    <source>
        <tissue evidence="12">Leaf</tissue>
    </source>
</reference>
<dbReference type="PANTHER" id="PTHR23130:SF60">
    <property type="entry name" value="CYTOCHROME B561 AND DOMON DOMAIN-CONTAINING PROTEIN"/>
    <property type="match status" value="1"/>
</dbReference>
<feature type="transmembrane region" description="Helical" evidence="8">
    <location>
        <begin position="296"/>
        <end position="318"/>
    </location>
</feature>
<evidence type="ECO:0000259" key="10">
    <source>
        <dbReference type="PROSITE" id="PS50939"/>
    </source>
</evidence>
<evidence type="ECO:0000256" key="1">
    <source>
        <dbReference type="ARBA" id="ARBA00004370"/>
    </source>
</evidence>
<feature type="transmembrane region" description="Helical" evidence="8">
    <location>
        <begin position="330"/>
        <end position="349"/>
    </location>
</feature>
<dbReference type="Gene3D" id="1.20.120.1770">
    <property type="match status" value="1"/>
</dbReference>
<keyword evidence="3 8" id="KW-0812">Transmembrane</keyword>
<evidence type="ECO:0000259" key="9">
    <source>
        <dbReference type="PROSITE" id="PS50836"/>
    </source>
</evidence>
<evidence type="ECO:0000256" key="3">
    <source>
        <dbReference type="ARBA" id="ARBA00022692"/>
    </source>
</evidence>
<dbReference type="CDD" id="cd08760">
    <property type="entry name" value="Cyt_b561_FRRS1_like"/>
    <property type="match status" value="1"/>
</dbReference>
<dbReference type="InterPro" id="IPR017214">
    <property type="entry name" value="UCP037471"/>
</dbReference>
<sequence length="447" mass="49007">MKKIIISNIKYKKGVIDVSGSNHIFLKFHYSYKEVLKINIDDQTMATSILTFLLLLATKLPETLAGHCTTTTATKTFEKCISLPTQQASIAWTYHPHNATLDLCFFGTFISPSGWVGWGINPDSPAQMTGSRVLIAFPDPNSGQLILLPYVLDSSVKLQKSPLLSSPLDHLRLSSSSASLYGGKMATIRNGASVQIYASVKLSSNSTKIHHVWNRGLYVQGYSPTIHPTTSIDLSSFSTFDVTSGFATVSRNSGSRALKVTHGVLNAVAWGFLLPAGAVTARYLRQMQSIGPTWFYIHTAIQLSGFLLGTIGFSIGIVLGRNSPGVTYGLHRSLGIATFTAAALQTLALLFRPKTTNKFRRYWKSYHHFVGYACVVMGVVNVFQGFEVLREGRSYAKLGYCLCLSTLVGVCVAMEVNSWVVFCRKAKEEKMKRDGLTDDRCSSGIHS</sequence>
<feature type="domain" description="Cytochrome b561" evidence="10">
    <location>
        <begin position="223"/>
        <end position="423"/>
    </location>
</feature>
<evidence type="ECO:0000256" key="5">
    <source>
        <dbReference type="ARBA" id="ARBA00022982"/>
    </source>
</evidence>
<keyword evidence="5" id="KW-0249">Electron transport</keyword>
<keyword evidence="4" id="KW-0732">Signal</keyword>
<dbReference type="InterPro" id="IPR045265">
    <property type="entry name" value="AIR12_DOMON"/>
</dbReference>
<dbReference type="Pfam" id="PF04526">
    <property type="entry name" value="DUF568"/>
    <property type="match status" value="1"/>
</dbReference>
<evidence type="ECO:0000313" key="12">
    <source>
        <dbReference type="RefSeq" id="XP_010488731.1"/>
    </source>
</evidence>
<evidence type="ECO:0000256" key="7">
    <source>
        <dbReference type="ARBA" id="ARBA00023136"/>
    </source>
</evidence>
<dbReference type="InterPro" id="IPR006593">
    <property type="entry name" value="Cyt_b561/ferric_Rdtase_TM"/>
</dbReference>
<feature type="transmembrane region" description="Helical" evidence="8">
    <location>
        <begin position="369"/>
        <end position="386"/>
    </location>
</feature>
<dbReference type="RefSeq" id="XP_010488731.1">
    <property type="nucleotide sequence ID" value="XM_010490429.2"/>
</dbReference>
<evidence type="ECO:0000313" key="11">
    <source>
        <dbReference type="Proteomes" id="UP000694864"/>
    </source>
</evidence>
<comment type="subcellular location">
    <subcellularLocation>
        <location evidence="1">Membrane</location>
    </subcellularLocation>
</comment>
<feature type="transmembrane region" description="Helical" evidence="8">
    <location>
        <begin position="398"/>
        <end position="423"/>
    </location>
</feature>
<keyword evidence="11" id="KW-1185">Reference proteome</keyword>
<dbReference type="CDD" id="cd09629">
    <property type="entry name" value="DOMON_CIL1_like"/>
    <property type="match status" value="1"/>
</dbReference>
<feature type="transmembrane region" description="Helical" evidence="8">
    <location>
        <begin position="263"/>
        <end position="284"/>
    </location>
</feature>
<dbReference type="PROSITE" id="PS50836">
    <property type="entry name" value="DOMON"/>
    <property type="match status" value="1"/>
</dbReference>
<dbReference type="InterPro" id="IPR005018">
    <property type="entry name" value="DOMON_domain"/>
</dbReference>
<dbReference type="SMART" id="SM00665">
    <property type="entry name" value="B561"/>
    <property type="match status" value="1"/>
</dbReference>
<dbReference type="GeneID" id="104766523"/>
<evidence type="ECO:0000256" key="4">
    <source>
        <dbReference type="ARBA" id="ARBA00022729"/>
    </source>
</evidence>
<evidence type="ECO:0000256" key="6">
    <source>
        <dbReference type="ARBA" id="ARBA00022989"/>
    </source>
</evidence>
<dbReference type="PIRSF" id="PIRSF037471">
    <property type="entry name" value="UCP037471"/>
    <property type="match status" value="1"/>
</dbReference>
<organism evidence="11 12">
    <name type="scientific">Camelina sativa</name>
    <name type="common">False flax</name>
    <name type="synonym">Myagrum sativum</name>
    <dbReference type="NCBI Taxonomy" id="90675"/>
    <lineage>
        <taxon>Eukaryota</taxon>
        <taxon>Viridiplantae</taxon>
        <taxon>Streptophyta</taxon>
        <taxon>Embryophyta</taxon>
        <taxon>Tracheophyta</taxon>
        <taxon>Spermatophyta</taxon>
        <taxon>Magnoliopsida</taxon>
        <taxon>eudicotyledons</taxon>
        <taxon>Gunneridae</taxon>
        <taxon>Pentapetalae</taxon>
        <taxon>rosids</taxon>
        <taxon>malvids</taxon>
        <taxon>Brassicales</taxon>
        <taxon>Brassicaceae</taxon>
        <taxon>Camelineae</taxon>
        <taxon>Camelina</taxon>
    </lineage>
</organism>
<protein>
    <submittedName>
        <fullName evidence="12">Cytochrome b561 and DOMON domain-containing protein At2g04850-like isoform X1</fullName>
    </submittedName>
</protein>
<accession>A0ABM0XNZ1</accession>
<dbReference type="PANTHER" id="PTHR23130">
    <property type="entry name" value="CYTOCHROME B561 AND DOMON DOMAIN-CONTAINING PROTEIN"/>
    <property type="match status" value="1"/>
</dbReference>
<name>A0ABM0XNZ1_CAMSA</name>
<keyword evidence="2" id="KW-0813">Transport</keyword>
<evidence type="ECO:0000256" key="2">
    <source>
        <dbReference type="ARBA" id="ARBA00022448"/>
    </source>
</evidence>
<keyword evidence="6 8" id="KW-1133">Transmembrane helix</keyword>
<keyword evidence="7 8" id="KW-0472">Membrane</keyword>
<dbReference type="Pfam" id="PF03188">
    <property type="entry name" value="Cytochrom_B561"/>
    <property type="match status" value="1"/>
</dbReference>
<dbReference type="Proteomes" id="UP000694864">
    <property type="component" value="Chromosome 19"/>
</dbReference>
<gene>
    <name evidence="12" type="primary">LOC104766523</name>
</gene>
<feature type="domain" description="DOMON" evidence="9">
    <location>
        <begin position="86"/>
        <end position="216"/>
    </location>
</feature>
<evidence type="ECO:0000256" key="8">
    <source>
        <dbReference type="SAM" id="Phobius"/>
    </source>
</evidence>
<dbReference type="PROSITE" id="PS50939">
    <property type="entry name" value="CYTOCHROME_B561"/>
    <property type="match status" value="1"/>
</dbReference>